<evidence type="ECO:0000256" key="8">
    <source>
        <dbReference type="ARBA" id="ARBA00022841"/>
    </source>
</evidence>
<name>A0A212T7T3_9BURK</name>
<evidence type="ECO:0000256" key="3">
    <source>
        <dbReference type="ARBA" id="ARBA00010323"/>
    </source>
</evidence>
<feature type="transmembrane region" description="Helical" evidence="14">
    <location>
        <begin position="186"/>
        <end position="205"/>
    </location>
</feature>
<evidence type="ECO:0000256" key="9">
    <source>
        <dbReference type="ARBA" id="ARBA00022989"/>
    </source>
</evidence>
<dbReference type="Proteomes" id="UP000197215">
    <property type="component" value="Unassembled WGS sequence"/>
</dbReference>
<feature type="transmembrane region" description="Helical" evidence="14">
    <location>
        <begin position="76"/>
        <end position="98"/>
    </location>
</feature>
<dbReference type="EMBL" id="FYEX01000001">
    <property type="protein sequence ID" value="SNC62079.1"/>
    <property type="molecule type" value="Genomic_DNA"/>
</dbReference>
<dbReference type="GO" id="GO:0005886">
    <property type="term" value="C:plasma membrane"/>
    <property type="evidence" value="ECO:0007669"/>
    <property type="project" value="UniProtKB-SubCell"/>
</dbReference>
<dbReference type="PANTHER" id="PTHR13285:SF23">
    <property type="entry name" value="TEICHOIC ACID D-ALANYLTRANSFERASE"/>
    <property type="match status" value="1"/>
</dbReference>
<dbReference type="InterPro" id="IPR024194">
    <property type="entry name" value="Ac/AlaTfrase_AlgI/DltB"/>
</dbReference>
<keyword evidence="8" id="KW-0016">Alginate biosynthesis</keyword>
<feature type="transmembrane region" description="Helical" evidence="14">
    <location>
        <begin position="323"/>
        <end position="345"/>
    </location>
</feature>
<keyword evidence="9 14" id="KW-1133">Transmembrane helix</keyword>
<feature type="transmembrane region" description="Helical" evidence="14">
    <location>
        <begin position="148"/>
        <end position="166"/>
    </location>
</feature>
<evidence type="ECO:0000256" key="11">
    <source>
        <dbReference type="ARBA" id="ARBA00023315"/>
    </source>
</evidence>
<gene>
    <name evidence="15" type="ORF">SAMN06295916_0605</name>
</gene>
<proteinExistence type="inferred from homology"/>
<evidence type="ECO:0000313" key="16">
    <source>
        <dbReference type="Proteomes" id="UP000197215"/>
    </source>
</evidence>
<dbReference type="Pfam" id="PF03062">
    <property type="entry name" value="MBOAT"/>
    <property type="match status" value="1"/>
</dbReference>
<dbReference type="AlphaFoldDB" id="A0A212T7T3"/>
<dbReference type="InterPro" id="IPR028362">
    <property type="entry name" value="AlgI"/>
</dbReference>
<evidence type="ECO:0000256" key="6">
    <source>
        <dbReference type="ARBA" id="ARBA00022679"/>
    </source>
</evidence>
<dbReference type="PIRSF" id="PIRSF500217">
    <property type="entry name" value="AlgI"/>
    <property type="match status" value="1"/>
</dbReference>
<protein>
    <recommendedName>
        <fullName evidence="4">Probable alginate O-acetylase AlgI</fullName>
    </recommendedName>
    <alternativeName>
        <fullName evidence="12">Alginate biosynthesis protein AlgI</fullName>
    </alternativeName>
</protein>
<feature type="transmembrane region" description="Helical" evidence="14">
    <location>
        <begin position="118"/>
        <end position="136"/>
    </location>
</feature>
<evidence type="ECO:0000256" key="2">
    <source>
        <dbReference type="ARBA" id="ARBA00005182"/>
    </source>
</evidence>
<dbReference type="PIRSF" id="PIRSF016636">
    <property type="entry name" value="AlgI_DltB"/>
    <property type="match status" value="1"/>
</dbReference>
<dbReference type="InterPro" id="IPR004299">
    <property type="entry name" value="MBOAT_fam"/>
</dbReference>
<dbReference type="GO" id="GO:0042121">
    <property type="term" value="P:alginic acid biosynthetic process"/>
    <property type="evidence" value="ECO:0007669"/>
    <property type="project" value="UniProtKB-KW"/>
</dbReference>
<organism evidence="15 16">
    <name type="scientific">Polynucleobacter victoriensis</name>
    <dbReference type="NCBI Taxonomy" id="2049319"/>
    <lineage>
        <taxon>Bacteria</taxon>
        <taxon>Pseudomonadati</taxon>
        <taxon>Pseudomonadota</taxon>
        <taxon>Betaproteobacteria</taxon>
        <taxon>Burkholderiales</taxon>
        <taxon>Burkholderiaceae</taxon>
        <taxon>Polynucleobacter</taxon>
    </lineage>
</organism>
<keyword evidence="7 14" id="KW-0812">Transmembrane</keyword>
<keyword evidence="5 13" id="KW-1003">Cell membrane</keyword>
<dbReference type="InterPro" id="IPR051085">
    <property type="entry name" value="MB_O-acyltransferase"/>
</dbReference>
<dbReference type="RefSeq" id="WP_088812493.1">
    <property type="nucleotide sequence ID" value="NZ_FYEX01000001.1"/>
</dbReference>
<dbReference type="OrthoDB" id="139172at2"/>
<feature type="transmembrane region" description="Helical" evidence="14">
    <location>
        <begin position="217"/>
        <end position="241"/>
    </location>
</feature>
<comment type="pathway">
    <text evidence="2">Glycan biosynthesis; alginate biosynthesis.</text>
</comment>
<keyword evidence="10 13" id="KW-0472">Membrane</keyword>
<feature type="transmembrane region" description="Helical" evidence="14">
    <location>
        <begin position="366"/>
        <end position="384"/>
    </location>
</feature>
<evidence type="ECO:0000256" key="4">
    <source>
        <dbReference type="ARBA" id="ARBA00016084"/>
    </source>
</evidence>
<feature type="transmembrane region" description="Helical" evidence="14">
    <location>
        <begin position="253"/>
        <end position="273"/>
    </location>
</feature>
<evidence type="ECO:0000256" key="14">
    <source>
        <dbReference type="SAM" id="Phobius"/>
    </source>
</evidence>
<dbReference type="PANTHER" id="PTHR13285">
    <property type="entry name" value="ACYLTRANSFERASE"/>
    <property type="match status" value="1"/>
</dbReference>
<keyword evidence="6 13" id="KW-0808">Transferase</keyword>
<evidence type="ECO:0000313" key="15">
    <source>
        <dbReference type="EMBL" id="SNC62079.1"/>
    </source>
</evidence>
<feature type="transmembrane region" description="Helical" evidence="14">
    <location>
        <begin position="44"/>
        <end position="64"/>
    </location>
</feature>
<evidence type="ECO:0000256" key="1">
    <source>
        <dbReference type="ARBA" id="ARBA00004651"/>
    </source>
</evidence>
<dbReference type="GO" id="GO:0016746">
    <property type="term" value="F:acyltransferase activity"/>
    <property type="evidence" value="ECO:0007669"/>
    <property type="project" value="UniProtKB-KW"/>
</dbReference>
<keyword evidence="16" id="KW-1185">Reference proteome</keyword>
<feature type="transmembrane region" description="Helical" evidence="14">
    <location>
        <begin position="7"/>
        <end position="24"/>
    </location>
</feature>
<evidence type="ECO:0000256" key="13">
    <source>
        <dbReference type="PIRNR" id="PIRNR016636"/>
    </source>
</evidence>
<feature type="transmembrane region" description="Helical" evidence="14">
    <location>
        <begin position="458"/>
        <end position="479"/>
    </location>
</feature>
<evidence type="ECO:0000256" key="5">
    <source>
        <dbReference type="ARBA" id="ARBA00022475"/>
    </source>
</evidence>
<evidence type="ECO:0000256" key="7">
    <source>
        <dbReference type="ARBA" id="ARBA00022692"/>
    </source>
</evidence>
<evidence type="ECO:0000256" key="12">
    <source>
        <dbReference type="ARBA" id="ARBA00031030"/>
    </source>
</evidence>
<comment type="subcellular location">
    <subcellularLocation>
        <location evidence="1">Cell membrane</location>
        <topology evidence="1">Multi-pass membrane protein</topology>
    </subcellularLocation>
</comment>
<accession>A0A212T7T3</accession>
<comment type="similarity">
    <text evidence="3 13">Belongs to the membrane-bound acyltransferase family.</text>
</comment>
<sequence>MLFNSYEFLFGYLPIVFVLFFVIAKNNHSQAAGFLGLASLIFYAWFSVQSLPLLIGSIIVNYQLGLKISQSQKKQFLILGLIFNLTVLSFFKYANFFIENTNFFIQLSGGQKISPLDIALPIGISFFTFTQIAFLVDSYQGKVKEKNFTHYLLFVTYFPHLIAGPVLHHAQMMPQFARKETYQLNYQSIALGVTIFTIGLAKKILIANPIGEYADTFFNAITTNSSPSFANSWLGTLAYTFQIYFDFSGYTDMAIGLSLLFGISLPINFNAPYKATNIIEFWRRWHISLSTFLRDYLYIPLGGNQKGNVRRYINLLSTMVLGGLWHGASWTFILWGTAHGLLLSINHLWTDTGLGRYFNNKWMKPFFWASTFIIICLTWVLFRIEQIDQALPIYRGLFGLNGFENVKLDWAFATLKPSTLYNLLLVSFLIIWLGKPNHELKESLIKLDEKTRQIPVKVKYYLSTLILFAIMMYCINRVGSYNPFLYLQF</sequence>
<reference evidence="16" key="1">
    <citation type="submission" date="2017-06" db="EMBL/GenBank/DDBJ databases">
        <authorList>
            <person name="Varghese N."/>
            <person name="Submissions S."/>
        </authorList>
    </citation>
    <scope>NUCLEOTIDE SEQUENCE [LARGE SCALE GENOMIC DNA]</scope>
    <source>
        <strain evidence="16">MWH-VicM1</strain>
    </source>
</reference>
<evidence type="ECO:0000256" key="10">
    <source>
        <dbReference type="ARBA" id="ARBA00023136"/>
    </source>
</evidence>
<keyword evidence="11 13" id="KW-0012">Acyltransferase</keyword>